<dbReference type="NCBIfam" id="TIGR00765">
    <property type="entry name" value="yihY_not_rbn"/>
    <property type="match status" value="1"/>
</dbReference>
<feature type="transmembrane region" description="Helical" evidence="6">
    <location>
        <begin position="34"/>
        <end position="57"/>
    </location>
</feature>
<accession>A0ABU9BT48</accession>
<evidence type="ECO:0000256" key="3">
    <source>
        <dbReference type="ARBA" id="ARBA00022692"/>
    </source>
</evidence>
<evidence type="ECO:0000256" key="2">
    <source>
        <dbReference type="ARBA" id="ARBA00022475"/>
    </source>
</evidence>
<feature type="transmembrane region" description="Helical" evidence="6">
    <location>
        <begin position="97"/>
        <end position="117"/>
    </location>
</feature>
<proteinExistence type="predicted"/>
<dbReference type="PANTHER" id="PTHR30213:SF1">
    <property type="entry name" value="INNER MEMBRANE PROTEIN YHJD"/>
    <property type="match status" value="1"/>
</dbReference>
<evidence type="ECO:0000256" key="5">
    <source>
        <dbReference type="ARBA" id="ARBA00023136"/>
    </source>
</evidence>
<feature type="transmembrane region" description="Helical" evidence="6">
    <location>
        <begin position="145"/>
        <end position="168"/>
    </location>
</feature>
<feature type="transmembrane region" description="Helical" evidence="6">
    <location>
        <begin position="188"/>
        <end position="208"/>
    </location>
</feature>
<keyword evidence="2" id="KW-1003">Cell membrane</keyword>
<keyword evidence="3 6" id="KW-0812">Transmembrane</keyword>
<feature type="transmembrane region" description="Helical" evidence="6">
    <location>
        <begin position="220"/>
        <end position="241"/>
    </location>
</feature>
<comment type="subcellular location">
    <subcellularLocation>
        <location evidence="1">Cell membrane</location>
        <topology evidence="1">Multi-pass membrane protein</topology>
    </subcellularLocation>
</comment>
<protein>
    <submittedName>
        <fullName evidence="7">YihY/virulence factor BrkB family protein</fullName>
    </submittedName>
</protein>
<keyword evidence="4 6" id="KW-1133">Transmembrane helix</keyword>
<organism evidence="7 8">
    <name type="scientific">Ideonella lacteola</name>
    <dbReference type="NCBI Taxonomy" id="2984193"/>
    <lineage>
        <taxon>Bacteria</taxon>
        <taxon>Pseudomonadati</taxon>
        <taxon>Pseudomonadota</taxon>
        <taxon>Betaproteobacteria</taxon>
        <taxon>Burkholderiales</taxon>
        <taxon>Sphaerotilaceae</taxon>
        <taxon>Ideonella</taxon>
    </lineage>
</organism>
<name>A0ABU9BT48_9BURK</name>
<evidence type="ECO:0000256" key="1">
    <source>
        <dbReference type="ARBA" id="ARBA00004651"/>
    </source>
</evidence>
<comment type="caution">
    <text evidence="7">The sequence shown here is derived from an EMBL/GenBank/DDBJ whole genome shotgun (WGS) entry which is preliminary data.</text>
</comment>
<dbReference type="PANTHER" id="PTHR30213">
    <property type="entry name" value="INNER MEMBRANE PROTEIN YHJD"/>
    <property type="match status" value="1"/>
</dbReference>
<evidence type="ECO:0000313" key="8">
    <source>
        <dbReference type="Proteomes" id="UP001371218"/>
    </source>
</evidence>
<keyword evidence="8" id="KW-1185">Reference proteome</keyword>
<feature type="transmembrane region" description="Helical" evidence="6">
    <location>
        <begin position="247"/>
        <end position="265"/>
    </location>
</feature>
<dbReference type="PIRSF" id="PIRSF035875">
    <property type="entry name" value="RNase_BN"/>
    <property type="match status" value="1"/>
</dbReference>
<dbReference type="RefSeq" id="WP_341427550.1">
    <property type="nucleotide sequence ID" value="NZ_JBBUTG010000014.1"/>
</dbReference>
<dbReference type="Pfam" id="PF03631">
    <property type="entry name" value="Virul_fac_BrkB"/>
    <property type="match status" value="1"/>
</dbReference>
<reference evidence="7 8" key="1">
    <citation type="submission" date="2024-04" db="EMBL/GenBank/DDBJ databases">
        <title>Novel species of the genus Ideonella isolated from streams.</title>
        <authorList>
            <person name="Lu H."/>
        </authorList>
    </citation>
    <scope>NUCLEOTIDE SEQUENCE [LARGE SCALE GENOMIC DNA]</scope>
    <source>
        <strain evidence="7 8">DXS29W</strain>
    </source>
</reference>
<dbReference type="InterPro" id="IPR017039">
    <property type="entry name" value="Virul_fac_BrkB"/>
</dbReference>
<dbReference type="EMBL" id="JBBUTG010000014">
    <property type="protein sequence ID" value="MEK8033131.1"/>
    <property type="molecule type" value="Genomic_DNA"/>
</dbReference>
<sequence length="303" mass="32218">MAESAWHPRELAGLVKQAAQGWSDDDAPSMGAALAYYTLFSIAPLLMIVIAVAGTVFGEQAARGEIMGELSGLLGPEGAQALETMLKSVKYERSNPWAAAASLGALLVGATTVFAALQSSLNRIWRDSHAVEPQHGLWAIVRTRLLSLGIILCLGFLSLVSLVFNAAVTALGQWWAPYVGDISVLGKLADFSISFGVVTVMFAMLYKWVPAAKVHWHDVWVGAVATAALFSIGKSAIGYYIGRSGVTTAFGAAASVVVLMVWVYYSAQIFLMGAELTWAYACRFGSMKDRITAADGGSSAELR</sequence>
<evidence type="ECO:0000256" key="6">
    <source>
        <dbReference type="SAM" id="Phobius"/>
    </source>
</evidence>
<evidence type="ECO:0000256" key="4">
    <source>
        <dbReference type="ARBA" id="ARBA00022989"/>
    </source>
</evidence>
<gene>
    <name evidence="7" type="ORF">AACH06_20085</name>
</gene>
<keyword evidence="5 6" id="KW-0472">Membrane</keyword>
<dbReference type="Proteomes" id="UP001371218">
    <property type="component" value="Unassembled WGS sequence"/>
</dbReference>
<evidence type="ECO:0000313" key="7">
    <source>
        <dbReference type="EMBL" id="MEK8033131.1"/>
    </source>
</evidence>